<dbReference type="Proteomes" id="UP000313359">
    <property type="component" value="Unassembled WGS sequence"/>
</dbReference>
<dbReference type="AlphaFoldDB" id="A0A5C2S513"/>
<sequence>MTLLSVYVRDRRITLASRRRALALELGVWTACCVRWSLDTWTWMMGHGIFPSPSPSARSFVRGTSPFLQQGTSSDVRCSTVCGILNICATSGMGLGSVARGCGEAYSAGSRRRWSLINVIRYVHAAPITK</sequence>
<protein>
    <submittedName>
        <fullName evidence="1">Uncharacterized protein</fullName>
    </submittedName>
</protein>
<evidence type="ECO:0000313" key="1">
    <source>
        <dbReference type="EMBL" id="RPD58741.1"/>
    </source>
</evidence>
<name>A0A5C2S513_9APHY</name>
<evidence type="ECO:0000313" key="2">
    <source>
        <dbReference type="Proteomes" id="UP000313359"/>
    </source>
</evidence>
<organism evidence="1 2">
    <name type="scientific">Lentinus tigrinus ALCF2SS1-6</name>
    <dbReference type="NCBI Taxonomy" id="1328759"/>
    <lineage>
        <taxon>Eukaryota</taxon>
        <taxon>Fungi</taxon>
        <taxon>Dikarya</taxon>
        <taxon>Basidiomycota</taxon>
        <taxon>Agaricomycotina</taxon>
        <taxon>Agaricomycetes</taxon>
        <taxon>Polyporales</taxon>
        <taxon>Polyporaceae</taxon>
        <taxon>Lentinus</taxon>
    </lineage>
</organism>
<keyword evidence="2" id="KW-1185">Reference proteome</keyword>
<dbReference type="EMBL" id="ML122273">
    <property type="protein sequence ID" value="RPD58741.1"/>
    <property type="molecule type" value="Genomic_DNA"/>
</dbReference>
<reference evidence="1" key="1">
    <citation type="journal article" date="2018" name="Genome Biol. Evol.">
        <title>Genomics and development of Lentinus tigrinus, a white-rot wood-decaying mushroom with dimorphic fruiting bodies.</title>
        <authorList>
            <person name="Wu B."/>
            <person name="Xu Z."/>
            <person name="Knudson A."/>
            <person name="Carlson A."/>
            <person name="Chen N."/>
            <person name="Kovaka S."/>
            <person name="LaButti K."/>
            <person name="Lipzen A."/>
            <person name="Pennachio C."/>
            <person name="Riley R."/>
            <person name="Schakwitz W."/>
            <person name="Umezawa K."/>
            <person name="Ohm R.A."/>
            <person name="Grigoriev I.V."/>
            <person name="Nagy L.G."/>
            <person name="Gibbons J."/>
            <person name="Hibbett D."/>
        </authorList>
    </citation>
    <scope>NUCLEOTIDE SEQUENCE [LARGE SCALE GENOMIC DNA]</scope>
    <source>
        <strain evidence="1">ALCF2SS1-6</strain>
    </source>
</reference>
<accession>A0A5C2S513</accession>
<gene>
    <name evidence="1" type="ORF">L227DRAFT_175532</name>
</gene>
<proteinExistence type="predicted"/>